<comment type="caution">
    <text evidence="7">The sequence shown here is derived from an EMBL/GenBank/DDBJ whole genome shotgun (WGS) entry which is preliminary data.</text>
</comment>
<reference evidence="7 8" key="1">
    <citation type="submission" date="2015-06" db="EMBL/GenBank/DDBJ databases">
        <title>Survival trade-offs in plant roots during colonization by closely related pathogenic and mutualistic fungi.</title>
        <authorList>
            <person name="Hacquard S."/>
            <person name="Kracher B."/>
            <person name="Hiruma K."/>
            <person name="Weinman A."/>
            <person name="Muench P."/>
            <person name="Garrido Oter R."/>
            <person name="Ver Loren van Themaat E."/>
            <person name="Dallerey J.-F."/>
            <person name="Damm U."/>
            <person name="Henrissat B."/>
            <person name="Lespinet O."/>
            <person name="Thon M."/>
            <person name="Kemen E."/>
            <person name="McHardy A.C."/>
            <person name="Schulze-Lefert P."/>
            <person name="O'Connell R.J."/>
        </authorList>
    </citation>
    <scope>NUCLEOTIDE SEQUENCE [LARGE SCALE GENOMIC DNA]</scope>
    <source>
        <strain evidence="7 8">MAFF 238704</strain>
    </source>
</reference>
<protein>
    <submittedName>
        <fullName evidence="7">High-affinity nicotinic acid transporter</fullName>
    </submittedName>
</protein>
<name>A0A162NSX0_COLIC</name>
<keyword evidence="8" id="KW-1185">Reference proteome</keyword>
<evidence type="ECO:0000256" key="5">
    <source>
        <dbReference type="ARBA" id="ARBA00023136"/>
    </source>
</evidence>
<evidence type="ECO:0000256" key="4">
    <source>
        <dbReference type="ARBA" id="ARBA00022989"/>
    </source>
</evidence>
<evidence type="ECO:0000313" key="8">
    <source>
        <dbReference type="Proteomes" id="UP000076584"/>
    </source>
</evidence>
<dbReference type="PANTHER" id="PTHR43791:SF51">
    <property type="entry name" value="MAJOR FACILITATOR SUPERFAMILY (MFS) PROFILE DOMAIN-CONTAINING PROTEIN"/>
    <property type="match status" value="1"/>
</dbReference>
<dbReference type="AlphaFoldDB" id="A0A162NSX0"/>
<sequence>MCQCATQNHAGILACRFFLGLAEAGFYLGVLYHLSFWYPTHKLPLRIWPTGWVYRNPKRIMLIHTSVCYLIYEWHRRPGWLEMGQLAFTFG</sequence>
<feature type="transmembrane region" description="Helical" evidence="6">
    <location>
        <begin position="17"/>
        <end position="38"/>
    </location>
</feature>
<organism evidence="7 8">
    <name type="scientific">Colletotrichum incanum</name>
    <name type="common">Soybean anthracnose fungus</name>
    <dbReference type="NCBI Taxonomy" id="1573173"/>
    <lineage>
        <taxon>Eukaryota</taxon>
        <taxon>Fungi</taxon>
        <taxon>Dikarya</taxon>
        <taxon>Ascomycota</taxon>
        <taxon>Pezizomycotina</taxon>
        <taxon>Sordariomycetes</taxon>
        <taxon>Hypocreomycetidae</taxon>
        <taxon>Glomerellales</taxon>
        <taxon>Glomerellaceae</taxon>
        <taxon>Colletotrichum</taxon>
        <taxon>Colletotrichum spaethianum species complex</taxon>
    </lineage>
</organism>
<comment type="subcellular location">
    <subcellularLocation>
        <location evidence="1">Membrane</location>
        <topology evidence="1">Multi-pass membrane protein</topology>
    </subcellularLocation>
</comment>
<accession>A0A162NSX0</accession>
<keyword evidence="2" id="KW-0813">Transport</keyword>
<dbReference type="GO" id="GO:0022857">
    <property type="term" value="F:transmembrane transporter activity"/>
    <property type="evidence" value="ECO:0007669"/>
    <property type="project" value="TreeGrafter"/>
</dbReference>
<proteinExistence type="predicted"/>
<evidence type="ECO:0000313" key="7">
    <source>
        <dbReference type="EMBL" id="KZL86275.1"/>
    </source>
</evidence>
<evidence type="ECO:0000256" key="1">
    <source>
        <dbReference type="ARBA" id="ARBA00004141"/>
    </source>
</evidence>
<dbReference type="EMBL" id="LFIW01000471">
    <property type="protein sequence ID" value="KZL86275.1"/>
    <property type="molecule type" value="Genomic_DNA"/>
</dbReference>
<dbReference type="Gene3D" id="1.20.1250.20">
    <property type="entry name" value="MFS general substrate transporter like domains"/>
    <property type="match status" value="1"/>
</dbReference>
<dbReference type="SUPFAM" id="SSF103473">
    <property type="entry name" value="MFS general substrate transporter"/>
    <property type="match status" value="1"/>
</dbReference>
<dbReference type="InterPro" id="IPR036259">
    <property type="entry name" value="MFS_trans_sf"/>
</dbReference>
<evidence type="ECO:0000256" key="2">
    <source>
        <dbReference type="ARBA" id="ARBA00022448"/>
    </source>
</evidence>
<dbReference type="PANTHER" id="PTHR43791">
    <property type="entry name" value="PERMEASE-RELATED"/>
    <property type="match status" value="1"/>
</dbReference>
<keyword evidence="3 6" id="KW-0812">Transmembrane</keyword>
<dbReference type="GO" id="GO:0016020">
    <property type="term" value="C:membrane"/>
    <property type="evidence" value="ECO:0007669"/>
    <property type="project" value="UniProtKB-SubCell"/>
</dbReference>
<gene>
    <name evidence="7" type="ORF">CI238_09149</name>
</gene>
<keyword evidence="4 6" id="KW-1133">Transmembrane helix</keyword>
<dbReference type="Proteomes" id="UP000076584">
    <property type="component" value="Unassembled WGS sequence"/>
</dbReference>
<evidence type="ECO:0000256" key="6">
    <source>
        <dbReference type="SAM" id="Phobius"/>
    </source>
</evidence>
<keyword evidence="5 6" id="KW-0472">Membrane</keyword>
<evidence type="ECO:0000256" key="3">
    <source>
        <dbReference type="ARBA" id="ARBA00022692"/>
    </source>
</evidence>